<dbReference type="Gene3D" id="1.25.40.390">
    <property type="match status" value="1"/>
</dbReference>
<dbReference type="PROSITE" id="PS51257">
    <property type="entry name" value="PROKAR_LIPOPROTEIN"/>
    <property type="match status" value="1"/>
</dbReference>
<dbReference type="Proteomes" id="UP000471447">
    <property type="component" value="Unassembled WGS sequence"/>
</dbReference>
<evidence type="ECO:0000256" key="1">
    <source>
        <dbReference type="ARBA" id="ARBA00004442"/>
    </source>
</evidence>
<dbReference type="EMBL" id="JAIWWW010000001">
    <property type="protein sequence ID" value="MCA4521820.1"/>
    <property type="molecule type" value="Genomic_DNA"/>
</dbReference>
<evidence type="ECO:0000256" key="6">
    <source>
        <dbReference type="SAM" id="SignalP"/>
    </source>
</evidence>
<evidence type="ECO:0000313" key="14">
    <source>
        <dbReference type="EMBL" id="RHL37055.1"/>
    </source>
</evidence>
<feature type="domain" description="SusD-like N-terminal" evidence="8">
    <location>
        <begin position="25"/>
        <end position="237"/>
    </location>
</feature>
<reference evidence="12" key="4">
    <citation type="submission" date="2023-08" db="EMBL/GenBank/DDBJ databases">
        <title>Mucin Metabolism Genes Underlie the Key Renovations of Bacteroides xylanisolvens Genomes in Captive Great Apes.</title>
        <authorList>
            <person name="Nishida A.H."/>
        </authorList>
    </citation>
    <scope>NUCLEOTIDE SEQUENCE</scope>
    <source>
        <strain evidence="12">P19.10B</strain>
    </source>
</reference>
<evidence type="ECO:0000313" key="12">
    <source>
        <dbReference type="EMBL" id="MCA4521820.1"/>
    </source>
</evidence>
<dbReference type="Gene3D" id="1.25.40.900">
    <property type="match status" value="1"/>
</dbReference>
<dbReference type="Proteomes" id="UP000183040">
    <property type="component" value="Unassembled WGS sequence"/>
</dbReference>
<feature type="chain" id="PRO_5010471955" evidence="6">
    <location>
        <begin position="22"/>
        <end position="471"/>
    </location>
</feature>
<proteinExistence type="inferred from homology"/>
<comment type="similarity">
    <text evidence="2">Belongs to the SusD family.</text>
</comment>
<dbReference type="Proteomes" id="UP000261210">
    <property type="component" value="Unassembled WGS sequence"/>
</dbReference>
<sequence length="471" mass="53313">MKKRIYLLVGALCIIMQLVSSCTNFLEVEEKGKTTIPSFLSDPDGLNAGLVGAYNKMYAYYDNEFTKYPDVAGNMLSMKYVSAGADMLDQYNFTSDALQETGAVGYIWRKIYEALANVNNVIQYQPQVISAYPNAKDMCQRILGEALFLRALCHFDLCRVYAQPYNYTSDASHLGVPILLKTPGPDDNVSRESVKKVYLQILADLERAADCFRGIESSGIYYASLQAVNALYSRVYLYMEDWNNALKYAKLAIGTGKLSQGDTYLNMYQDLSTTGEAIFRLNGIDQSGKLKAFYDASCVPADTLFTLFDEGDIRLGLLRNKDGIAYCSKYYSLKQPDNQVNRDDPFVFRLSEMYMNAAEAAWHLKDYTAASGYLKSILERAVDTDYAVNTLSQYSDAKLIQLIEKERVKELCFEGHNFFDIIRWKQDLKREENTNSSVEKIVYPSDYFVLPIPQVELNANTNMQPNPTVNN</sequence>
<evidence type="ECO:0000256" key="2">
    <source>
        <dbReference type="ARBA" id="ARBA00006275"/>
    </source>
</evidence>
<dbReference type="Pfam" id="PF07980">
    <property type="entry name" value="SusD_RagB"/>
    <property type="match status" value="1"/>
</dbReference>
<keyword evidence="5" id="KW-0998">Cell outer membrane</keyword>
<dbReference type="EMBL" id="WDCG01000024">
    <property type="protein sequence ID" value="KAB6420685.1"/>
    <property type="molecule type" value="Genomic_DNA"/>
</dbReference>
<evidence type="ECO:0000313" key="20">
    <source>
        <dbReference type="Proteomes" id="UP000284495"/>
    </source>
</evidence>
<dbReference type="Gene3D" id="2.20.20.130">
    <property type="match status" value="1"/>
</dbReference>
<evidence type="ECO:0000256" key="5">
    <source>
        <dbReference type="ARBA" id="ARBA00023237"/>
    </source>
</evidence>
<dbReference type="Pfam" id="PF14322">
    <property type="entry name" value="SusD-like_3"/>
    <property type="match status" value="1"/>
</dbReference>
<dbReference type="Proteomes" id="UP000284495">
    <property type="component" value="Unassembled WGS sequence"/>
</dbReference>
<evidence type="ECO:0000313" key="10">
    <source>
        <dbReference type="EMBL" id="KAB6146762.1"/>
    </source>
</evidence>
<dbReference type="SUPFAM" id="SSF48452">
    <property type="entry name" value="TPR-like"/>
    <property type="match status" value="1"/>
</dbReference>
<evidence type="ECO:0000313" key="11">
    <source>
        <dbReference type="EMBL" id="KAB6420685.1"/>
    </source>
</evidence>
<reference evidence="21 22" key="3">
    <citation type="journal article" date="2019" name="Nat. Med.">
        <title>A library of human gut bacterial isolates paired with longitudinal multiomics data enables mechanistic microbiome research.</title>
        <authorList>
            <person name="Poyet M."/>
            <person name="Groussin M."/>
            <person name="Gibbons S.M."/>
            <person name="Avila-Pacheco J."/>
            <person name="Jiang X."/>
            <person name="Kearney S.M."/>
            <person name="Perrotta A.R."/>
            <person name="Berdy B."/>
            <person name="Zhao S."/>
            <person name="Lieberman T.D."/>
            <person name="Swanson P.K."/>
            <person name="Smith M."/>
            <person name="Roesemann S."/>
            <person name="Alexander J.E."/>
            <person name="Rich S.A."/>
            <person name="Livny J."/>
            <person name="Vlamakis H."/>
            <person name="Clish C."/>
            <person name="Bullock K."/>
            <person name="Deik A."/>
            <person name="Scott J."/>
            <person name="Pierce K.A."/>
            <person name="Xavier R.J."/>
            <person name="Alm E.J."/>
        </authorList>
    </citation>
    <scope>NUCLEOTIDE SEQUENCE [LARGE SCALE GENOMIC DNA]</scope>
    <source>
        <strain evidence="10 21">BIOML-A58</strain>
        <strain evidence="11 22">BIOML-A7</strain>
        <strain evidence="9 23">BIOML-A73</strain>
    </source>
</reference>
<evidence type="ECO:0000313" key="9">
    <source>
        <dbReference type="EMBL" id="KAB6086413.1"/>
    </source>
</evidence>
<accession>A0A1H4GI59</accession>
<dbReference type="EMBL" id="FNRP01000030">
    <property type="protein sequence ID" value="SEB09197.1"/>
    <property type="molecule type" value="Genomic_DNA"/>
</dbReference>
<keyword evidence="4" id="KW-0472">Membrane</keyword>
<dbReference type="EMBL" id="FOUM01000029">
    <property type="protein sequence ID" value="SFN30003.1"/>
    <property type="molecule type" value="Genomic_DNA"/>
</dbReference>
<feature type="domain" description="RagB/SusD" evidence="7">
    <location>
        <begin position="322"/>
        <end position="467"/>
    </location>
</feature>
<dbReference type="InterPro" id="IPR011990">
    <property type="entry name" value="TPR-like_helical_dom_sf"/>
</dbReference>
<evidence type="ECO:0000313" key="22">
    <source>
        <dbReference type="Proteomes" id="UP000471447"/>
    </source>
</evidence>
<dbReference type="EMBL" id="WDED01000021">
    <property type="protein sequence ID" value="KAB6146762.1"/>
    <property type="molecule type" value="Genomic_DNA"/>
</dbReference>
<dbReference type="InterPro" id="IPR033985">
    <property type="entry name" value="SusD-like_N"/>
</dbReference>
<dbReference type="EMBL" id="QSQU01000026">
    <property type="protein sequence ID" value="RGK59653.1"/>
    <property type="molecule type" value="Genomic_DNA"/>
</dbReference>
<evidence type="ECO:0000313" key="18">
    <source>
        <dbReference type="Proteomes" id="UP000183766"/>
    </source>
</evidence>
<evidence type="ECO:0000256" key="4">
    <source>
        <dbReference type="ARBA" id="ARBA00023136"/>
    </source>
</evidence>
<comment type="subcellular location">
    <subcellularLocation>
        <location evidence="1">Cell outer membrane</location>
    </subcellularLocation>
</comment>
<evidence type="ECO:0000259" key="7">
    <source>
        <dbReference type="Pfam" id="PF07980"/>
    </source>
</evidence>
<protein>
    <submittedName>
        <fullName evidence="9">RagB/SusD family nutrient uptake outer membrane protein</fullName>
    </submittedName>
    <submittedName>
        <fullName evidence="15">SusD family protein</fullName>
    </submittedName>
</protein>
<dbReference type="Proteomes" id="UP000474077">
    <property type="component" value="Unassembled WGS sequence"/>
</dbReference>
<evidence type="ECO:0000313" key="19">
    <source>
        <dbReference type="Proteomes" id="UP000261210"/>
    </source>
</evidence>
<reference evidence="17 18" key="1">
    <citation type="submission" date="2016-10" db="EMBL/GenBank/DDBJ databases">
        <authorList>
            <person name="de Groot N.N."/>
        </authorList>
    </citation>
    <scope>NUCLEOTIDE SEQUENCE [LARGE SCALE GENOMIC DNA]</scope>
    <source>
        <strain evidence="16 18">NLAE-zl-C202</strain>
        <strain evidence="15 17">NLAE-zl-G339</strain>
    </source>
</reference>
<evidence type="ECO:0000313" key="23">
    <source>
        <dbReference type="Proteomes" id="UP000474077"/>
    </source>
</evidence>
<dbReference type="Proteomes" id="UP000434604">
    <property type="component" value="Unassembled WGS sequence"/>
</dbReference>
<dbReference type="Proteomes" id="UP000183766">
    <property type="component" value="Unassembled WGS sequence"/>
</dbReference>
<dbReference type="InterPro" id="IPR012944">
    <property type="entry name" value="SusD_RagB_dom"/>
</dbReference>
<feature type="signal peptide" evidence="6">
    <location>
        <begin position="1"/>
        <end position="21"/>
    </location>
</feature>
<evidence type="ECO:0000313" key="13">
    <source>
        <dbReference type="EMBL" id="RGK59653.1"/>
    </source>
</evidence>
<gene>
    <name evidence="14" type="ORF">DW027_12910</name>
    <name evidence="13" type="ORF">DXD03_16890</name>
    <name evidence="10" type="ORF">GA398_14535</name>
    <name evidence="9" type="ORF">GA560_02950</name>
    <name evidence="11" type="ORF">GAZ26_18705</name>
    <name evidence="12" type="ORF">LDZ35_01120</name>
    <name evidence="15" type="ORF">SAMN04487924_13020</name>
    <name evidence="16" type="ORF">SAMN05216250_12921</name>
</gene>
<organism evidence="15 17">
    <name type="scientific">Bacteroides xylanisolvens</name>
    <dbReference type="NCBI Taxonomy" id="371601"/>
    <lineage>
        <taxon>Bacteria</taxon>
        <taxon>Pseudomonadati</taxon>
        <taxon>Bacteroidota</taxon>
        <taxon>Bacteroidia</taxon>
        <taxon>Bacteroidales</taxon>
        <taxon>Bacteroidaceae</taxon>
        <taxon>Bacteroides</taxon>
    </lineage>
</organism>
<name>A0A1H4GI59_9BACE</name>
<dbReference type="EMBL" id="QROO01000015">
    <property type="protein sequence ID" value="RHL37055.1"/>
    <property type="molecule type" value="Genomic_DNA"/>
</dbReference>
<keyword evidence="3 6" id="KW-0732">Signal</keyword>
<dbReference type="RefSeq" id="WP_004324639.1">
    <property type="nucleotide sequence ID" value="NZ_CP183042.1"/>
</dbReference>
<dbReference type="Proteomes" id="UP001197958">
    <property type="component" value="Unassembled WGS sequence"/>
</dbReference>
<evidence type="ECO:0000313" key="16">
    <source>
        <dbReference type="EMBL" id="SFN30003.1"/>
    </source>
</evidence>
<dbReference type="GO" id="GO:0009279">
    <property type="term" value="C:cell outer membrane"/>
    <property type="evidence" value="ECO:0007669"/>
    <property type="project" value="UniProtKB-SubCell"/>
</dbReference>
<dbReference type="AlphaFoldDB" id="A0A1H4GI59"/>
<reference evidence="19 20" key="2">
    <citation type="submission" date="2018-08" db="EMBL/GenBank/DDBJ databases">
        <title>A genome reference for cultivated species of the human gut microbiota.</title>
        <authorList>
            <person name="Zou Y."/>
            <person name="Xue W."/>
            <person name="Luo G."/>
        </authorList>
    </citation>
    <scope>NUCLEOTIDE SEQUENCE [LARGE SCALE GENOMIC DNA]</scope>
    <source>
        <strain evidence="14 20">AF38-2</strain>
        <strain evidence="13 19">TF10-34</strain>
    </source>
</reference>
<dbReference type="EMBL" id="WDER01000004">
    <property type="protein sequence ID" value="KAB6086413.1"/>
    <property type="molecule type" value="Genomic_DNA"/>
</dbReference>
<evidence type="ECO:0000313" key="15">
    <source>
        <dbReference type="EMBL" id="SEB09197.1"/>
    </source>
</evidence>
<evidence type="ECO:0000256" key="3">
    <source>
        <dbReference type="ARBA" id="ARBA00022729"/>
    </source>
</evidence>
<evidence type="ECO:0000313" key="17">
    <source>
        <dbReference type="Proteomes" id="UP000183040"/>
    </source>
</evidence>
<evidence type="ECO:0000313" key="21">
    <source>
        <dbReference type="Proteomes" id="UP000434604"/>
    </source>
</evidence>
<evidence type="ECO:0000259" key="8">
    <source>
        <dbReference type="Pfam" id="PF14322"/>
    </source>
</evidence>